<keyword evidence="1" id="KW-1133">Transmembrane helix</keyword>
<evidence type="ECO:0000313" key="2">
    <source>
        <dbReference type="EMBL" id="KAA5613500.1"/>
    </source>
</evidence>
<dbReference type="EMBL" id="VWPK01000006">
    <property type="protein sequence ID" value="KAA5613500.1"/>
    <property type="molecule type" value="Genomic_DNA"/>
</dbReference>
<proteinExistence type="predicted"/>
<comment type="caution">
    <text evidence="2">The sequence shown here is derived from an EMBL/GenBank/DDBJ whole genome shotgun (WGS) entry which is preliminary data.</text>
</comment>
<dbReference type="Proteomes" id="UP000325255">
    <property type="component" value="Unassembled WGS sequence"/>
</dbReference>
<reference evidence="2 3" key="1">
    <citation type="submission" date="2019-09" db="EMBL/GenBank/DDBJ databases">
        <title>Genome sequence of Rhodovastum atsumiense, a diverse member of the Acetobacteraceae family of non-sulfur purple photosynthetic bacteria.</title>
        <authorList>
            <person name="Meyer T."/>
            <person name="Kyndt J."/>
        </authorList>
    </citation>
    <scope>NUCLEOTIDE SEQUENCE [LARGE SCALE GENOMIC DNA]</scope>
    <source>
        <strain evidence="2 3">DSM 21279</strain>
    </source>
</reference>
<dbReference type="RefSeq" id="WP_150039611.1">
    <property type="nucleotide sequence ID" value="NZ_OW485601.1"/>
</dbReference>
<feature type="transmembrane region" description="Helical" evidence="1">
    <location>
        <begin position="45"/>
        <end position="65"/>
    </location>
</feature>
<gene>
    <name evidence="2" type="ORF">F1189_05440</name>
</gene>
<organism evidence="2 3">
    <name type="scientific">Rhodovastum atsumiense</name>
    <dbReference type="NCBI Taxonomy" id="504468"/>
    <lineage>
        <taxon>Bacteria</taxon>
        <taxon>Pseudomonadati</taxon>
        <taxon>Pseudomonadota</taxon>
        <taxon>Alphaproteobacteria</taxon>
        <taxon>Acetobacterales</taxon>
        <taxon>Acetobacteraceae</taxon>
        <taxon>Rhodovastum</taxon>
    </lineage>
</organism>
<evidence type="ECO:0000313" key="3">
    <source>
        <dbReference type="Proteomes" id="UP000325255"/>
    </source>
</evidence>
<keyword evidence="1" id="KW-0812">Transmembrane</keyword>
<accession>A0A5M6IYS1</accession>
<protein>
    <submittedName>
        <fullName evidence="2">Uncharacterized protein</fullName>
    </submittedName>
</protein>
<name>A0A5M6IYS1_9PROT</name>
<dbReference type="AlphaFoldDB" id="A0A5M6IYS1"/>
<keyword evidence="3" id="KW-1185">Reference proteome</keyword>
<keyword evidence="1" id="KW-0472">Membrane</keyword>
<evidence type="ECO:0000256" key="1">
    <source>
        <dbReference type="SAM" id="Phobius"/>
    </source>
</evidence>
<sequence length="72" mass="8219">MARLTDKAAGQVIRIVTPEDEDRVRYRAALLRACDNAPGFLATGWITVPWFLATSLMSFQAELLARRLRRDR</sequence>